<dbReference type="FunFam" id="3.20.20.70:FF:000014">
    <property type="entry name" value="Probable dual-specificity RNA methyltransferase RlmN"/>
    <property type="match status" value="1"/>
</dbReference>
<keyword evidence="8 14" id="KW-0949">S-adenosyl-L-methionine</keyword>
<keyword evidence="13 14" id="KW-1015">Disulfide bond</keyword>
<keyword evidence="11 14" id="KW-0408">Iron</keyword>
<dbReference type="InterPro" id="IPR007197">
    <property type="entry name" value="rSAM"/>
</dbReference>
<evidence type="ECO:0000256" key="10">
    <source>
        <dbReference type="ARBA" id="ARBA00022723"/>
    </source>
</evidence>
<keyword evidence="7 14" id="KW-0808">Transferase</keyword>
<sequence length="343" mass="38256">MVDKRQLLGMTLEELKGVASEVGLPAYAAKQMADWIYKKKITRISEMTNIAVAKRALLEDSFEIGAYPPSEYQKSKDGTIKYLYAAGPGRFVESVYIPTDDRATLCVSSQVGCKMNCLFCMTGKQGFTANLTANQILNQIQSLPENDSLTNIVFMGMGEPLDNVDELFKVLEILTAPYGYAWSPKRITVSTIGVTKGLKRFLEESECHLAVSLHSPYPMERLSLMPVEKAFPAREVIDLIKQYDFSHQRRVSFEYIVFKNLNDSLKHAEALSCLLGGIPCRVNLIRFHAIPNVSLETSDIVKMEAFRDFLNTKGVVCTIRASRGEDIFAACGMLSTAKNVTFV</sequence>
<accession>A0A173W162</accession>
<keyword evidence="4 14" id="KW-0963">Cytoplasm</keyword>
<evidence type="ECO:0000256" key="2">
    <source>
        <dbReference type="ARBA" id="ARBA00007544"/>
    </source>
</evidence>
<dbReference type="Gene3D" id="1.10.150.530">
    <property type="match status" value="1"/>
</dbReference>
<dbReference type="PANTHER" id="PTHR30544">
    <property type="entry name" value="23S RRNA METHYLTRANSFERASE"/>
    <property type="match status" value="1"/>
</dbReference>
<evidence type="ECO:0000256" key="14">
    <source>
        <dbReference type="HAMAP-Rule" id="MF_01849"/>
    </source>
</evidence>
<dbReference type="GO" id="GO:0070475">
    <property type="term" value="P:rRNA base methylation"/>
    <property type="evidence" value="ECO:0007669"/>
    <property type="project" value="UniProtKB-UniRule"/>
</dbReference>
<feature type="binding site" evidence="14">
    <location>
        <position position="120"/>
    </location>
    <ligand>
        <name>[4Fe-4S] cluster</name>
        <dbReference type="ChEBI" id="CHEBI:49883"/>
        <note>4Fe-4S-S-AdoMet</note>
    </ligand>
</feature>
<dbReference type="GO" id="GO:0046872">
    <property type="term" value="F:metal ion binding"/>
    <property type="evidence" value="ECO:0007669"/>
    <property type="project" value="UniProtKB-KW"/>
</dbReference>
<organism evidence="16 18">
    <name type="scientific">Parabacteroides distasonis</name>
    <dbReference type="NCBI Taxonomy" id="823"/>
    <lineage>
        <taxon>Bacteria</taxon>
        <taxon>Pseudomonadati</taxon>
        <taxon>Bacteroidota</taxon>
        <taxon>Bacteroidia</taxon>
        <taxon>Bacteroidales</taxon>
        <taxon>Tannerellaceae</taxon>
        <taxon>Parabacteroides</taxon>
    </lineage>
</organism>
<keyword evidence="12 14" id="KW-0411">Iron-sulfur</keyword>
<comment type="function">
    <text evidence="14">Specifically methylates position 2 of adenine 2503 in 23S rRNA and position 2 of adenine 37 in tRNAs.</text>
</comment>
<evidence type="ECO:0000256" key="7">
    <source>
        <dbReference type="ARBA" id="ARBA00022679"/>
    </source>
</evidence>
<evidence type="ECO:0000256" key="9">
    <source>
        <dbReference type="ARBA" id="ARBA00022694"/>
    </source>
</evidence>
<dbReference type="InterPro" id="IPR040072">
    <property type="entry name" value="Methyltransferase_A"/>
</dbReference>
<evidence type="ECO:0000256" key="11">
    <source>
        <dbReference type="ARBA" id="ARBA00023004"/>
    </source>
</evidence>
<dbReference type="HAMAP" id="MF_01849">
    <property type="entry name" value="RNA_methyltr_RlmN"/>
    <property type="match status" value="1"/>
</dbReference>
<dbReference type="GO" id="GO:0019843">
    <property type="term" value="F:rRNA binding"/>
    <property type="evidence" value="ECO:0007669"/>
    <property type="project" value="UniProtKB-UniRule"/>
</dbReference>
<evidence type="ECO:0000256" key="4">
    <source>
        <dbReference type="ARBA" id="ARBA00022490"/>
    </source>
</evidence>
<dbReference type="EMBL" id="JAQMPX010000093">
    <property type="protein sequence ID" value="MDB9139349.1"/>
    <property type="molecule type" value="Genomic_DNA"/>
</dbReference>
<feature type="binding site" evidence="14">
    <location>
        <position position="113"/>
    </location>
    <ligand>
        <name>[4Fe-4S] cluster</name>
        <dbReference type="ChEBI" id="CHEBI:49883"/>
        <note>4Fe-4S-S-AdoMet</note>
    </ligand>
</feature>
<evidence type="ECO:0000256" key="3">
    <source>
        <dbReference type="ARBA" id="ARBA00022485"/>
    </source>
</evidence>
<evidence type="ECO:0000256" key="1">
    <source>
        <dbReference type="ARBA" id="ARBA00004496"/>
    </source>
</evidence>
<feature type="active site" description="Proton acceptor" evidence="14">
    <location>
        <position position="93"/>
    </location>
</feature>
<evidence type="ECO:0000256" key="13">
    <source>
        <dbReference type="ARBA" id="ARBA00023157"/>
    </source>
</evidence>
<keyword evidence="6 14" id="KW-0489">Methyltransferase</keyword>
<comment type="caution">
    <text evidence="14">Lacks conserved residue(s) required for the propagation of feature annotation.</text>
</comment>
<protein>
    <recommendedName>
        <fullName evidence="14">Probable dual-specificity RNA methyltransferase RlmN</fullName>
        <ecNumber evidence="14">2.1.1.192</ecNumber>
    </recommendedName>
    <alternativeName>
        <fullName evidence="14">23S rRNA (adenine(2503)-C(2))-methyltransferase</fullName>
    </alternativeName>
    <alternativeName>
        <fullName evidence="14">23S rRNA m2A2503 methyltransferase</fullName>
    </alternativeName>
    <alternativeName>
        <fullName evidence="14">Ribosomal RNA large subunit methyltransferase N</fullName>
    </alternativeName>
    <alternativeName>
        <fullName evidence="14">tRNA (adenine(37)-C(2))-methyltransferase</fullName>
    </alternativeName>
    <alternativeName>
        <fullName evidence="14">tRNA m2A37 methyltransferase</fullName>
    </alternativeName>
</protein>
<comment type="subcellular location">
    <subcellularLocation>
        <location evidence="1 14">Cytoplasm</location>
    </subcellularLocation>
</comment>
<dbReference type="SFLD" id="SFLDF00275">
    <property type="entry name" value="adenosine_C2_methyltransferase"/>
    <property type="match status" value="1"/>
</dbReference>
<feature type="domain" description="Radical SAM core" evidence="15">
    <location>
        <begin position="99"/>
        <end position="320"/>
    </location>
</feature>
<reference evidence="17" key="2">
    <citation type="submission" date="2023-01" db="EMBL/GenBank/DDBJ databases">
        <title>Human gut microbiome strain richness.</title>
        <authorList>
            <person name="Chen-Liaw A."/>
        </authorList>
    </citation>
    <scope>NUCLEOTIDE SEQUENCE</scope>
    <source>
        <strain evidence="17">D35st1_E5_D35t1_190705</strain>
    </source>
</reference>
<evidence type="ECO:0000256" key="12">
    <source>
        <dbReference type="ARBA" id="ARBA00023014"/>
    </source>
</evidence>
<reference evidence="16 18" key="1">
    <citation type="submission" date="2015-09" db="EMBL/GenBank/DDBJ databases">
        <authorList>
            <consortium name="Pathogen Informatics"/>
        </authorList>
    </citation>
    <scope>NUCLEOTIDE SEQUENCE [LARGE SCALE GENOMIC DNA]</scope>
    <source>
        <strain evidence="16 18">2789STDY5608872</strain>
    </source>
</reference>
<dbReference type="RefSeq" id="WP_044545472.1">
    <property type="nucleotide sequence ID" value="NZ_CDRH01000260.1"/>
</dbReference>
<evidence type="ECO:0000313" key="16">
    <source>
        <dbReference type="EMBL" id="CUN32157.1"/>
    </source>
</evidence>
<feature type="binding site" evidence="14">
    <location>
        <begin position="158"/>
        <end position="159"/>
    </location>
    <ligand>
        <name>S-adenosyl-L-methionine</name>
        <dbReference type="ChEBI" id="CHEBI:59789"/>
    </ligand>
</feature>
<dbReference type="Gene3D" id="3.20.20.70">
    <property type="entry name" value="Aldolase class I"/>
    <property type="match status" value="1"/>
</dbReference>
<dbReference type="GO" id="GO:0002935">
    <property type="term" value="F:tRNA (adenine(37)-C2)-methyltransferase activity"/>
    <property type="evidence" value="ECO:0007669"/>
    <property type="project" value="UniProtKB-UniRule"/>
</dbReference>
<dbReference type="GO" id="GO:0051539">
    <property type="term" value="F:4 iron, 4 sulfur cluster binding"/>
    <property type="evidence" value="ECO:0007669"/>
    <property type="project" value="UniProtKB-UniRule"/>
</dbReference>
<name>A0A173W162_PARDI</name>
<evidence type="ECO:0000259" key="15">
    <source>
        <dbReference type="PROSITE" id="PS51918"/>
    </source>
</evidence>
<feature type="binding site" evidence="14">
    <location>
        <begin position="212"/>
        <end position="214"/>
    </location>
    <ligand>
        <name>S-adenosyl-L-methionine</name>
        <dbReference type="ChEBI" id="CHEBI:59789"/>
    </ligand>
</feature>
<feature type="binding site" evidence="14">
    <location>
        <position position="190"/>
    </location>
    <ligand>
        <name>S-adenosyl-L-methionine</name>
        <dbReference type="ChEBI" id="CHEBI:59789"/>
    </ligand>
</feature>
<keyword evidence="10 14" id="KW-0479">Metal-binding</keyword>
<proteinExistence type="inferred from homology"/>
<dbReference type="EMBL" id="CYXP01000011">
    <property type="protein sequence ID" value="CUN32157.1"/>
    <property type="molecule type" value="Genomic_DNA"/>
</dbReference>
<dbReference type="SUPFAM" id="SSF102114">
    <property type="entry name" value="Radical SAM enzymes"/>
    <property type="match status" value="1"/>
</dbReference>
<evidence type="ECO:0000256" key="5">
    <source>
        <dbReference type="ARBA" id="ARBA00022552"/>
    </source>
</evidence>
<comment type="miscellaneous">
    <text evidence="14">Reaction proceeds by a ping-pong mechanism involving intermediate methylation of a conserved cysteine residue.</text>
</comment>
<dbReference type="GO" id="GO:0005737">
    <property type="term" value="C:cytoplasm"/>
    <property type="evidence" value="ECO:0007669"/>
    <property type="project" value="UniProtKB-SubCell"/>
</dbReference>
<dbReference type="GO" id="GO:0030488">
    <property type="term" value="P:tRNA methylation"/>
    <property type="evidence" value="ECO:0007669"/>
    <property type="project" value="UniProtKB-UniRule"/>
</dbReference>
<dbReference type="NCBIfam" id="TIGR00048">
    <property type="entry name" value="rRNA_mod_RlmN"/>
    <property type="match status" value="1"/>
</dbReference>
<dbReference type="InterPro" id="IPR004383">
    <property type="entry name" value="rRNA_lsu_MTrfase_RlmN/Cfr"/>
</dbReference>
<dbReference type="CDD" id="cd01335">
    <property type="entry name" value="Radical_SAM"/>
    <property type="match status" value="1"/>
</dbReference>
<dbReference type="PANTHER" id="PTHR30544:SF5">
    <property type="entry name" value="RADICAL SAM CORE DOMAIN-CONTAINING PROTEIN"/>
    <property type="match status" value="1"/>
</dbReference>
<dbReference type="InterPro" id="IPR048641">
    <property type="entry name" value="RlmN_N"/>
</dbReference>
<dbReference type="Proteomes" id="UP001211522">
    <property type="component" value="Unassembled WGS sequence"/>
</dbReference>
<dbReference type="Pfam" id="PF04055">
    <property type="entry name" value="Radical_SAM"/>
    <property type="match status" value="1"/>
</dbReference>
<keyword evidence="3 14" id="KW-0004">4Fe-4S</keyword>
<dbReference type="SFLD" id="SFLDG01062">
    <property type="entry name" value="methyltransferase_(Class_A)"/>
    <property type="match status" value="1"/>
</dbReference>
<dbReference type="SFLD" id="SFLDS00029">
    <property type="entry name" value="Radical_SAM"/>
    <property type="match status" value="1"/>
</dbReference>
<dbReference type="GO" id="GO:0070040">
    <property type="term" value="F:rRNA (adenine(2503)-C2-)-methyltransferase activity"/>
    <property type="evidence" value="ECO:0007669"/>
    <property type="project" value="UniProtKB-UniRule"/>
</dbReference>
<comment type="cofactor">
    <cofactor evidence="14">
        <name>[4Fe-4S] cluster</name>
        <dbReference type="ChEBI" id="CHEBI:49883"/>
    </cofactor>
    <text evidence="14">Binds 1 [4Fe-4S] cluster. The cluster is coordinated with 3 cysteines and an exchangeable S-adenosyl-L-methionine.</text>
</comment>
<feature type="binding site" evidence="14">
    <location>
        <position position="288"/>
    </location>
    <ligand>
        <name>S-adenosyl-L-methionine</name>
        <dbReference type="ChEBI" id="CHEBI:59789"/>
    </ligand>
</feature>
<evidence type="ECO:0000313" key="17">
    <source>
        <dbReference type="EMBL" id="MDB9139349.1"/>
    </source>
</evidence>
<comment type="catalytic activity">
    <reaction evidence="14">
        <text>adenosine(37) in tRNA + 2 reduced [2Fe-2S]-[ferredoxin] + 2 S-adenosyl-L-methionine = 2-methyladenosine(37) in tRNA + 5'-deoxyadenosine + L-methionine + 2 oxidized [2Fe-2S]-[ferredoxin] + S-adenosyl-L-homocysteine</text>
        <dbReference type="Rhea" id="RHEA:43332"/>
        <dbReference type="Rhea" id="RHEA-COMP:10000"/>
        <dbReference type="Rhea" id="RHEA-COMP:10001"/>
        <dbReference type="Rhea" id="RHEA-COMP:10162"/>
        <dbReference type="Rhea" id="RHEA-COMP:10485"/>
        <dbReference type="ChEBI" id="CHEBI:17319"/>
        <dbReference type="ChEBI" id="CHEBI:33737"/>
        <dbReference type="ChEBI" id="CHEBI:33738"/>
        <dbReference type="ChEBI" id="CHEBI:57844"/>
        <dbReference type="ChEBI" id="CHEBI:57856"/>
        <dbReference type="ChEBI" id="CHEBI:59789"/>
        <dbReference type="ChEBI" id="CHEBI:74411"/>
        <dbReference type="ChEBI" id="CHEBI:74497"/>
        <dbReference type="EC" id="2.1.1.192"/>
    </reaction>
</comment>
<dbReference type="InterPro" id="IPR058240">
    <property type="entry name" value="rSAM_sf"/>
</dbReference>
<keyword evidence="9 14" id="KW-0819">tRNA processing</keyword>
<dbReference type="PROSITE" id="PS51918">
    <property type="entry name" value="RADICAL_SAM"/>
    <property type="match status" value="1"/>
</dbReference>
<feature type="binding site" evidence="14">
    <location>
        <position position="117"/>
    </location>
    <ligand>
        <name>[4Fe-4S] cluster</name>
        <dbReference type="ChEBI" id="CHEBI:49883"/>
        <note>4Fe-4S-S-AdoMet</note>
    </ligand>
</feature>
<evidence type="ECO:0000256" key="8">
    <source>
        <dbReference type="ARBA" id="ARBA00022691"/>
    </source>
</evidence>
<gene>
    <name evidence="14 16" type="primary">rlmN</name>
    <name evidence="16" type="ORF">ERS852429_03937</name>
    <name evidence="17" type="ORF">PN612_12645</name>
</gene>
<dbReference type="Proteomes" id="UP000095591">
    <property type="component" value="Unassembled WGS sequence"/>
</dbReference>
<comment type="similarity">
    <text evidence="2 14">Belongs to the radical SAM superfamily. RlmN family.</text>
</comment>
<feature type="active site" description="S-methylcysteine intermediate" evidence="14">
    <location>
        <position position="331"/>
    </location>
</feature>
<dbReference type="Pfam" id="PF21016">
    <property type="entry name" value="RlmN_N"/>
    <property type="match status" value="1"/>
</dbReference>
<dbReference type="EC" id="2.1.1.192" evidence="14"/>
<evidence type="ECO:0000256" key="6">
    <source>
        <dbReference type="ARBA" id="ARBA00022603"/>
    </source>
</evidence>
<dbReference type="InterPro" id="IPR013785">
    <property type="entry name" value="Aldolase_TIM"/>
</dbReference>
<evidence type="ECO:0000313" key="18">
    <source>
        <dbReference type="Proteomes" id="UP000095591"/>
    </source>
</evidence>
<dbReference type="GO" id="GO:0000049">
    <property type="term" value="F:tRNA binding"/>
    <property type="evidence" value="ECO:0007669"/>
    <property type="project" value="UniProtKB-UniRule"/>
</dbReference>
<comment type="catalytic activity">
    <reaction evidence="14">
        <text>adenosine(2503) in 23S rRNA + 2 reduced [2Fe-2S]-[ferredoxin] + 2 S-adenosyl-L-methionine = 2-methyladenosine(2503) in 23S rRNA + 5'-deoxyadenosine + L-methionine + 2 oxidized [2Fe-2S]-[ferredoxin] + S-adenosyl-L-homocysteine</text>
        <dbReference type="Rhea" id="RHEA:42916"/>
        <dbReference type="Rhea" id="RHEA-COMP:10000"/>
        <dbReference type="Rhea" id="RHEA-COMP:10001"/>
        <dbReference type="Rhea" id="RHEA-COMP:10152"/>
        <dbReference type="Rhea" id="RHEA-COMP:10282"/>
        <dbReference type="ChEBI" id="CHEBI:17319"/>
        <dbReference type="ChEBI" id="CHEBI:33737"/>
        <dbReference type="ChEBI" id="CHEBI:33738"/>
        <dbReference type="ChEBI" id="CHEBI:57844"/>
        <dbReference type="ChEBI" id="CHEBI:57856"/>
        <dbReference type="ChEBI" id="CHEBI:59789"/>
        <dbReference type="ChEBI" id="CHEBI:74411"/>
        <dbReference type="ChEBI" id="CHEBI:74497"/>
        <dbReference type="EC" id="2.1.1.192"/>
    </reaction>
</comment>
<dbReference type="AlphaFoldDB" id="A0A173W162"/>
<dbReference type="PIRSF" id="PIRSF006004">
    <property type="entry name" value="CHP00048"/>
    <property type="match status" value="1"/>
</dbReference>
<keyword evidence="5 14" id="KW-0698">rRNA processing</keyword>
<dbReference type="InterPro" id="IPR027492">
    <property type="entry name" value="RNA_MTrfase_RlmN"/>
</dbReference>